<dbReference type="EMBL" id="CP055898">
    <property type="protein sequence ID" value="QKX55209.1"/>
    <property type="molecule type" value="Genomic_DNA"/>
</dbReference>
<proteinExistence type="predicted"/>
<organism evidence="2 3">
    <name type="scientific">Talaromyces rugulosus</name>
    <name type="common">Penicillium rugulosum</name>
    <dbReference type="NCBI Taxonomy" id="121627"/>
    <lineage>
        <taxon>Eukaryota</taxon>
        <taxon>Fungi</taxon>
        <taxon>Dikarya</taxon>
        <taxon>Ascomycota</taxon>
        <taxon>Pezizomycotina</taxon>
        <taxon>Eurotiomycetes</taxon>
        <taxon>Eurotiomycetidae</taxon>
        <taxon>Eurotiales</taxon>
        <taxon>Trichocomaceae</taxon>
        <taxon>Talaromyces</taxon>
        <taxon>Talaromyces sect. Islandici</taxon>
    </lineage>
</organism>
<dbReference type="GeneID" id="55989810"/>
<dbReference type="Proteomes" id="UP000509510">
    <property type="component" value="Chromosome I"/>
</dbReference>
<dbReference type="Pfam" id="PF24539">
    <property type="entry name" value="DUF7600"/>
    <property type="match status" value="1"/>
</dbReference>
<dbReference type="InterPro" id="IPR001810">
    <property type="entry name" value="F-box_dom"/>
</dbReference>
<name>A0A7H8QMQ0_TALRU</name>
<dbReference type="AlphaFoldDB" id="A0A7H8QMQ0"/>
<feature type="domain" description="F-box" evidence="1">
    <location>
        <begin position="166"/>
        <end position="212"/>
    </location>
</feature>
<dbReference type="RefSeq" id="XP_035341388.1">
    <property type="nucleotide sequence ID" value="XM_035485495.1"/>
</dbReference>
<keyword evidence="3" id="KW-1185">Reference proteome</keyword>
<feature type="non-terminal residue" evidence="2">
    <location>
        <position position="1"/>
    </location>
</feature>
<gene>
    <name evidence="2" type="ORF">TRUGW13939_02301</name>
</gene>
<dbReference type="PROSITE" id="PS50181">
    <property type="entry name" value="FBOX"/>
    <property type="match status" value="1"/>
</dbReference>
<protein>
    <recommendedName>
        <fullName evidence="1">F-box domain-containing protein</fullName>
    </recommendedName>
</protein>
<dbReference type="KEGG" id="trg:TRUGW13939_02301"/>
<reference evidence="3" key="1">
    <citation type="submission" date="2020-06" db="EMBL/GenBank/DDBJ databases">
        <title>A chromosome-scale genome assembly of Talaromyces rugulosus W13939.</title>
        <authorList>
            <person name="Wang B."/>
            <person name="Guo L."/>
            <person name="Ye K."/>
            <person name="Wang L."/>
        </authorList>
    </citation>
    <scope>NUCLEOTIDE SEQUENCE [LARGE SCALE GENOMIC DNA]</scope>
    <source>
        <strain evidence="3">W13939</strain>
    </source>
</reference>
<evidence type="ECO:0000313" key="2">
    <source>
        <dbReference type="EMBL" id="QKX55209.1"/>
    </source>
</evidence>
<dbReference type="InterPro" id="IPR056021">
    <property type="entry name" value="DUF7600"/>
</dbReference>
<dbReference type="OrthoDB" id="4222459at2759"/>
<accession>A0A7H8QMQ0</accession>
<evidence type="ECO:0000313" key="3">
    <source>
        <dbReference type="Proteomes" id="UP000509510"/>
    </source>
</evidence>
<sequence length="597" mass="68592">SQLVHWRHEDCAVSGVGVYSGDFGLVYGAPLNYGRRREADDGANPGYRCIEGKNGYVFHESCWKLLNEAFKPKEISTTRLWDICRSMPPFGEQQMEEARASGSNYYGDYRNVSEYFLWTDTLVEKEDDSLADPYNVPLIKDLLEEAPKTPIQEHPFSVISTTSGEKGVMDKLPQEICDTMATLMPQSDLFNLRLASRSFAHVFRNQNFWASRFKLPDGERHWLFECHNINERGYNWQWLYQRTRGWVSSRTFSNRKRVWKAVNLIKDIMDINWRENFSHPSNHAPCDESRSISAAWTEYHDKLSQHEMSTRSHTCCWLYSHKAKIPASVCQFKFSFAKLGKDSYITGIGFTSSKGVSSEMGYWADNQVLTVEVTGFKGFIVALDSYGVRAIQVKQDQTHVSEWIGCPDGYPKTMNLVTSWDITALEVQYDGWKIVGLVLNTDRPTTGLLAKERTQRETNVWYPDIPEEDLLISDYRCYKVEHFSSEYPNHWVLFGGRGGVYLPNLTEIIVNIQGTQISLQFAYNTDQIPVHSLGPIRTDINAGFKTYCFKIDGPRGERITNLEICIPGSRCFGPLRLLAFGVRHRSILDVYFSFDLY</sequence>
<evidence type="ECO:0000259" key="1">
    <source>
        <dbReference type="PROSITE" id="PS50181"/>
    </source>
</evidence>